<dbReference type="InterPro" id="IPR011006">
    <property type="entry name" value="CheY-like_superfamily"/>
</dbReference>
<dbReference type="Gene3D" id="3.40.50.2300">
    <property type="match status" value="1"/>
</dbReference>
<dbReference type="Pfam" id="PF00072">
    <property type="entry name" value="Response_reg"/>
    <property type="match status" value="1"/>
</dbReference>
<reference evidence="4" key="1">
    <citation type="submission" date="2020-12" db="EMBL/GenBank/DDBJ databases">
        <title>Oil enriched cultivation method for isolating marine PHA-producing bacteria.</title>
        <authorList>
            <person name="Zheng W."/>
            <person name="Yu S."/>
            <person name="Huang Y."/>
        </authorList>
    </citation>
    <scope>NUCLEOTIDE SEQUENCE</scope>
    <source>
        <strain evidence="4">SY-2-3</strain>
    </source>
</reference>
<evidence type="ECO:0000259" key="3">
    <source>
        <dbReference type="PROSITE" id="PS50110"/>
    </source>
</evidence>
<dbReference type="InterPro" id="IPR050595">
    <property type="entry name" value="Bact_response_regulator"/>
</dbReference>
<dbReference type="GO" id="GO:0000160">
    <property type="term" value="P:phosphorelay signal transduction system"/>
    <property type="evidence" value="ECO:0007669"/>
    <property type="project" value="InterPro"/>
</dbReference>
<dbReference type="AlphaFoldDB" id="A0A8I1M5B0"/>
<gene>
    <name evidence="4" type="ORF">JF547_02505</name>
</gene>
<keyword evidence="1 2" id="KW-0597">Phosphoprotein</keyword>
<dbReference type="Gene3D" id="1.10.3210.10">
    <property type="entry name" value="Hypothetical protein af1432"/>
    <property type="match status" value="1"/>
</dbReference>
<sequence>MYEDISIIFVDDDPNVLRGLRRRMMSQRPNWSLRFFESAESALIGLAEEQADVVISDMRMPEMDGAEFLRIVANRYPQTSRILLSGYADEIAIQNGTTATQHFLTKPCKDTDIIHAVERGLVMRRYLHDPMLVDLLARIPRELAWPATFERLHTILQFTGPKSRDELNEFAADHPALTFLARDLARREKLVAADSQTGLIGLVKLLGIETIKALCILWSELGQPAKFDPNVPAIELHRPLVLGQMAANIARLQNLPFETVDQVRAAALLCHIGEIIIKRVMPDGYKASRDRADRDDCDIISAEVAEMGFAHPAVSASICAYWGFPHEVVEQIAFHHRPEVAPTPNSRTLLIVYAAQYFARIVGKDGMKRAAKYDLASGFISRCGADDIWPVWERSCIENHLPHGIEKPYPGQMFHSAG</sequence>
<dbReference type="PANTHER" id="PTHR44591:SF19">
    <property type="entry name" value="TWO-COMPONENT RESPONSE REGULATOR-RELATED"/>
    <property type="match status" value="1"/>
</dbReference>
<evidence type="ECO:0000256" key="2">
    <source>
        <dbReference type="PROSITE-ProRule" id="PRU00169"/>
    </source>
</evidence>
<dbReference type="Proteomes" id="UP000664405">
    <property type="component" value="Unassembled WGS sequence"/>
</dbReference>
<dbReference type="SMART" id="SM00448">
    <property type="entry name" value="REC"/>
    <property type="match status" value="1"/>
</dbReference>
<dbReference type="RefSeq" id="WP_206926529.1">
    <property type="nucleotide sequence ID" value="NZ_JAEKJW010000001.1"/>
</dbReference>
<protein>
    <submittedName>
        <fullName evidence="4">Response regulator</fullName>
    </submittedName>
</protein>
<proteinExistence type="predicted"/>
<dbReference type="PROSITE" id="PS50110">
    <property type="entry name" value="RESPONSE_REGULATORY"/>
    <property type="match status" value="1"/>
</dbReference>
<dbReference type="EMBL" id="JAEKJW010000001">
    <property type="protein sequence ID" value="MBN8195378.1"/>
    <property type="molecule type" value="Genomic_DNA"/>
</dbReference>
<dbReference type="PANTHER" id="PTHR44591">
    <property type="entry name" value="STRESS RESPONSE REGULATOR PROTEIN 1"/>
    <property type="match status" value="1"/>
</dbReference>
<name>A0A8I1M5B0_9PROT</name>
<feature type="modified residue" description="4-aspartylphosphate" evidence="2">
    <location>
        <position position="57"/>
    </location>
</feature>
<accession>A0A8I1M5B0</accession>
<evidence type="ECO:0000313" key="4">
    <source>
        <dbReference type="EMBL" id="MBN8195378.1"/>
    </source>
</evidence>
<evidence type="ECO:0000256" key="1">
    <source>
        <dbReference type="ARBA" id="ARBA00022553"/>
    </source>
</evidence>
<dbReference type="Pfam" id="PF08668">
    <property type="entry name" value="HDOD"/>
    <property type="match status" value="1"/>
</dbReference>
<organism evidence="4 5">
    <name type="scientific">Thalassospira povalilytica</name>
    <dbReference type="NCBI Taxonomy" id="732237"/>
    <lineage>
        <taxon>Bacteria</taxon>
        <taxon>Pseudomonadati</taxon>
        <taxon>Pseudomonadota</taxon>
        <taxon>Alphaproteobacteria</taxon>
        <taxon>Rhodospirillales</taxon>
        <taxon>Thalassospiraceae</taxon>
        <taxon>Thalassospira</taxon>
    </lineage>
</organism>
<dbReference type="InterPro" id="IPR013976">
    <property type="entry name" value="HDOD"/>
</dbReference>
<evidence type="ECO:0000313" key="5">
    <source>
        <dbReference type="Proteomes" id="UP000664405"/>
    </source>
</evidence>
<comment type="caution">
    <text evidence="4">The sequence shown here is derived from an EMBL/GenBank/DDBJ whole genome shotgun (WGS) entry which is preliminary data.</text>
</comment>
<dbReference type="InterPro" id="IPR001789">
    <property type="entry name" value="Sig_transdc_resp-reg_receiver"/>
</dbReference>
<feature type="domain" description="Response regulatory" evidence="3">
    <location>
        <begin position="6"/>
        <end position="121"/>
    </location>
</feature>
<dbReference type="SUPFAM" id="SSF52172">
    <property type="entry name" value="CheY-like"/>
    <property type="match status" value="1"/>
</dbReference>
<dbReference type="SUPFAM" id="SSF109604">
    <property type="entry name" value="HD-domain/PDEase-like"/>
    <property type="match status" value="1"/>
</dbReference>